<dbReference type="PROSITE" id="PS50969">
    <property type="entry name" value="FCP1"/>
    <property type="match status" value="1"/>
</dbReference>
<comment type="subunit">
    <text evidence="12">Component of the TIM23 complex.</text>
</comment>
<accession>A0A078AJQ2</accession>
<dbReference type="FunFam" id="3.40.50.1000:FF:000019">
    <property type="entry name" value="Mitochondrial import inner membrane translocase subunit TIM50"/>
    <property type="match status" value="1"/>
</dbReference>
<proteinExistence type="inferred from homology"/>
<dbReference type="InterPro" id="IPR004274">
    <property type="entry name" value="FCP1_dom"/>
</dbReference>
<dbReference type="GO" id="GO:0005744">
    <property type="term" value="C:TIM23 mitochondrial import inner membrane translocase complex"/>
    <property type="evidence" value="ECO:0007669"/>
    <property type="project" value="UniProtKB-UniRule"/>
</dbReference>
<evidence type="ECO:0000256" key="11">
    <source>
        <dbReference type="ARBA" id="ARBA00023136"/>
    </source>
</evidence>
<comment type="function">
    <text evidence="12">Essential component of the TIM23 complex, a complex that mediates the translocation of transit peptide-containing proteins across the mitochondrial inner membrane.</text>
</comment>
<keyword evidence="7 12" id="KW-0809">Transit peptide</keyword>
<keyword evidence="16" id="KW-1185">Reference proteome</keyword>
<feature type="transmembrane region" description="Helical" evidence="12">
    <location>
        <begin position="28"/>
        <end position="49"/>
    </location>
</feature>
<dbReference type="InterPro" id="IPR050365">
    <property type="entry name" value="TIM50"/>
</dbReference>
<sequence length="345" mass="39865">MTINSKKRVKQYLNNALILDNFKTYRKILFVIGKTIKYTLWVSFGLFWYHMYLLKKTDKPEKGFMANETFMNFAKSADYAFYDLKLLLTRPPVEKLLPDRPPLPPGAGYPKTLVVNMRGTLVHSEYKFGSGFEILKRPGLSVFLQRMSRFYEIVIFGDEESGVRISLYKQQSQIVNDICDALDPNYQMIMARLGRESTLLKNGKYIKDLSYMNRNLKDVVYIDFQDEKVEFHKDNAIILPLWEGNPDDRELYDIMPFLESINILNLIQLIDLGQAQGCDIRQEIKKFGREGTGKKYLEIQNARRDLILKQRNTGISGMVSSIGKIQQGQNKPNFPPPSGNLSGRD</sequence>
<comment type="similarity">
    <text evidence="2 12">Belongs to the TIM50 family.</text>
</comment>
<keyword evidence="4 12" id="KW-0812">Transmembrane</keyword>
<dbReference type="Proteomes" id="UP000039865">
    <property type="component" value="Unassembled WGS sequence"/>
</dbReference>
<dbReference type="SMART" id="SM00577">
    <property type="entry name" value="CPDc"/>
    <property type="match status" value="1"/>
</dbReference>
<dbReference type="SUPFAM" id="SSF56784">
    <property type="entry name" value="HAD-like"/>
    <property type="match status" value="1"/>
</dbReference>
<protein>
    <recommendedName>
        <fullName evidence="12">Mitochondrial import inner membrane translocase subunit TIM50</fullName>
    </recommendedName>
</protein>
<dbReference type="OrthoDB" id="445750at2759"/>
<evidence type="ECO:0000256" key="6">
    <source>
        <dbReference type="ARBA" id="ARBA00022927"/>
    </source>
</evidence>
<dbReference type="Pfam" id="PF03031">
    <property type="entry name" value="NIF"/>
    <property type="match status" value="1"/>
</dbReference>
<evidence type="ECO:0000256" key="2">
    <source>
        <dbReference type="ARBA" id="ARBA00006344"/>
    </source>
</evidence>
<name>A0A078AJQ2_STYLE</name>
<evidence type="ECO:0000256" key="3">
    <source>
        <dbReference type="ARBA" id="ARBA00022448"/>
    </source>
</evidence>
<keyword evidence="11 12" id="KW-0472">Membrane</keyword>
<reference evidence="15 16" key="1">
    <citation type="submission" date="2014-06" db="EMBL/GenBank/DDBJ databases">
        <authorList>
            <person name="Swart Estienne"/>
        </authorList>
    </citation>
    <scope>NUCLEOTIDE SEQUENCE [LARGE SCALE GENOMIC DNA]</scope>
    <source>
        <strain evidence="15 16">130c</strain>
    </source>
</reference>
<dbReference type="PANTHER" id="PTHR12210">
    <property type="entry name" value="DULLARD PROTEIN PHOSPHATASE"/>
    <property type="match status" value="1"/>
</dbReference>
<evidence type="ECO:0000256" key="12">
    <source>
        <dbReference type="RuleBase" id="RU365079"/>
    </source>
</evidence>
<dbReference type="InParanoid" id="A0A078AJQ2"/>
<dbReference type="EMBL" id="CCKQ01009550">
    <property type="protein sequence ID" value="CDW81038.1"/>
    <property type="molecule type" value="Genomic_DNA"/>
</dbReference>
<keyword evidence="5" id="KW-0999">Mitochondrion inner membrane</keyword>
<evidence type="ECO:0000256" key="5">
    <source>
        <dbReference type="ARBA" id="ARBA00022792"/>
    </source>
</evidence>
<keyword evidence="10 12" id="KW-0496">Mitochondrion</keyword>
<dbReference type="InterPro" id="IPR023214">
    <property type="entry name" value="HAD_sf"/>
</dbReference>
<feature type="region of interest" description="Disordered" evidence="13">
    <location>
        <begin position="324"/>
        <end position="345"/>
    </location>
</feature>
<feature type="domain" description="FCP1 homology" evidence="14">
    <location>
        <begin position="106"/>
        <end position="261"/>
    </location>
</feature>
<evidence type="ECO:0000313" key="15">
    <source>
        <dbReference type="EMBL" id="CDW81038.1"/>
    </source>
</evidence>
<keyword evidence="3 12" id="KW-0813">Transport</keyword>
<evidence type="ECO:0000256" key="4">
    <source>
        <dbReference type="ARBA" id="ARBA00022692"/>
    </source>
</evidence>
<evidence type="ECO:0000313" key="16">
    <source>
        <dbReference type="Proteomes" id="UP000039865"/>
    </source>
</evidence>
<dbReference type="CDD" id="cd07521">
    <property type="entry name" value="HAD_FCP1-like"/>
    <property type="match status" value="1"/>
</dbReference>
<evidence type="ECO:0000256" key="10">
    <source>
        <dbReference type="ARBA" id="ARBA00023128"/>
    </source>
</evidence>
<dbReference type="AlphaFoldDB" id="A0A078AJQ2"/>
<keyword evidence="6 12" id="KW-0653">Protein transport</keyword>
<evidence type="ECO:0000256" key="8">
    <source>
        <dbReference type="ARBA" id="ARBA00022989"/>
    </source>
</evidence>
<evidence type="ECO:0000256" key="9">
    <source>
        <dbReference type="ARBA" id="ARBA00023010"/>
    </source>
</evidence>
<organism evidence="15 16">
    <name type="scientific">Stylonychia lemnae</name>
    <name type="common">Ciliate</name>
    <dbReference type="NCBI Taxonomy" id="5949"/>
    <lineage>
        <taxon>Eukaryota</taxon>
        <taxon>Sar</taxon>
        <taxon>Alveolata</taxon>
        <taxon>Ciliophora</taxon>
        <taxon>Intramacronucleata</taxon>
        <taxon>Spirotrichea</taxon>
        <taxon>Stichotrichia</taxon>
        <taxon>Sporadotrichida</taxon>
        <taxon>Oxytrichidae</taxon>
        <taxon>Stylonychinae</taxon>
        <taxon>Stylonychia</taxon>
    </lineage>
</organism>
<evidence type="ECO:0000256" key="7">
    <source>
        <dbReference type="ARBA" id="ARBA00022946"/>
    </source>
</evidence>
<evidence type="ECO:0000259" key="14">
    <source>
        <dbReference type="PROSITE" id="PS50969"/>
    </source>
</evidence>
<dbReference type="GO" id="GO:0015031">
    <property type="term" value="P:protein transport"/>
    <property type="evidence" value="ECO:0007669"/>
    <property type="project" value="UniProtKB-KW"/>
</dbReference>
<gene>
    <name evidence="15" type="primary">Contig16153.g17212</name>
    <name evidence="15" type="ORF">STYLEM_10046</name>
</gene>
<keyword evidence="9 12" id="KW-0811">Translocation</keyword>
<comment type="subcellular location">
    <subcellularLocation>
        <location evidence="1 12">Mitochondrion inner membrane</location>
        <topology evidence="1 12">Single-pass membrane protein</topology>
    </subcellularLocation>
</comment>
<dbReference type="InterPro" id="IPR036412">
    <property type="entry name" value="HAD-like_sf"/>
</dbReference>
<keyword evidence="8 12" id="KW-1133">Transmembrane helix</keyword>
<evidence type="ECO:0000256" key="1">
    <source>
        <dbReference type="ARBA" id="ARBA00004434"/>
    </source>
</evidence>
<dbReference type="Gene3D" id="3.40.50.1000">
    <property type="entry name" value="HAD superfamily/HAD-like"/>
    <property type="match status" value="1"/>
</dbReference>
<dbReference type="OMA" id="IFGIINQ"/>
<evidence type="ECO:0000256" key="13">
    <source>
        <dbReference type="SAM" id="MobiDB-lite"/>
    </source>
</evidence>